<comment type="caution">
    <text evidence="4">The sequence shown here is derived from an EMBL/GenBank/DDBJ whole genome shotgun (WGS) entry which is preliminary data.</text>
</comment>
<reference evidence="4" key="1">
    <citation type="journal article" date="2020" name="Stud. Mycol.">
        <title>101 Dothideomycetes genomes: a test case for predicting lifestyles and emergence of pathogens.</title>
        <authorList>
            <person name="Haridas S."/>
            <person name="Albert R."/>
            <person name="Binder M."/>
            <person name="Bloem J."/>
            <person name="Labutti K."/>
            <person name="Salamov A."/>
            <person name="Andreopoulos B."/>
            <person name="Baker S."/>
            <person name="Barry K."/>
            <person name="Bills G."/>
            <person name="Bluhm B."/>
            <person name="Cannon C."/>
            <person name="Castanera R."/>
            <person name="Culley D."/>
            <person name="Daum C."/>
            <person name="Ezra D."/>
            <person name="Gonzalez J."/>
            <person name="Henrissat B."/>
            <person name="Kuo A."/>
            <person name="Liang C."/>
            <person name="Lipzen A."/>
            <person name="Lutzoni F."/>
            <person name="Magnuson J."/>
            <person name="Mondo S."/>
            <person name="Nolan M."/>
            <person name="Ohm R."/>
            <person name="Pangilinan J."/>
            <person name="Park H.-J."/>
            <person name="Ramirez L."/>
            <person name="Alfaro M."/>
            <person name="Sun H."/>
            <person name="Tritt A."/>
            <person name="Yoshinaga Y."/>
            <person name="Zwiers L.-H."/>
            <person name="Turgeon B."/>
            <person name="Goodwin S."/>
            <person name="Spatafora J."/>
            <person name="Crous P."/>
            <person name="Grigoriev I."/>
        </authorList>
    </citation>
    <scope>NUCLEOTIDE SEQUENCE</scope>
    <source>
        <strain evidence="4">ATCC 74209</strain>
    </source>
</reference>
<dbReference type="SUPFAM" id="SSF51735">
    <property type="entry name" value="NAD(P)-binding Rossmann-fold domains"/>
    <property type="match status" value="1"/>
</dbReference>
<keyword evidence="5" id="KW-1185">Reference proteome</keyword>
<sequence length="323" mass="34861">MAANNNDNYSDERANLINRQIPQMQLSTASNPFTAPRLPGNHVRPDKRAEYRFAVRGNAIITGGAGTLALEAARALLEHGLSGLCLWDINLVKEDSAFGKVLSLESDFPKSKVTFQTVDVRDPASVHTAMEATVKELGGVDILCCFAGVVGCVPAVAMSYDEWKRVHDVNQTGSFLCAQAFAKQIIKQNDILQMMDTDLYQTYNGGGSIIFTASLSAHTTNFPQPQAAYNSSKASLISLAKSLAAEWTVHGIRVNTLSPGYMNTILNDGPGLENARSIWNSRNPMGRMGEPWELTGPLVMLCSNAGRYVNGADILVDGGACVF</sequence>
<dbReference type="AlphaFoldDB" id="A0A9P4JUG6"/>
<evidence type="ECO:0000256" key="3">
    <source>
        <dbReference type="ARBA" id="ARBA00023002"/>
    </source>
</evidence>
<dbReference type="InterPro" id="IPR036291">
    <property type="entry name" value="NAD(P)-bd_dom_sf"/>
</dbReference>
<keyword evidence="2" id="KW-0521">NADP</keyword>
<dbReference type="GO" id="GO:0016616">
    <property type="term" value="F:oxidoreductase activity, acting on the CH-OH group of donors, NAD or NADP as acceptor"/>
    <property type="evidence" value="ECO:0007669"/>
    <property type="project" value="UniProtKB-ARBA"/>
</dbReference>
<dbReference type="Gene3D" id="3.40.50.720">
    <property type="entry name" value="NAD(P)-binding Rossmann-like Domain"/>
    <property type="match status" value="1"/>
</dbReference>
<dbReference type="PRINTS" id="PR00081">
    <property type="entry name" value="GDHRDH"/>
</dbReference>
<evidence type="ECO:0000313" key="4">
    <source>
        <dbReference type="EMBL" id="KAF2203577.1"/>
    </source>
</evidence>
<organism evidence="4 5">
    <name type="scientific">Delitschia confertaspora ATCC 74209</name>
    <dbReference type="NCBI Taxonomy" id="1513339"/>
    <lineage>
        <taxon>Eukaryota</taxon>
        <taxon>Fungi</taxon>
        <taxon>Dikarya</taxon>
        <taxon>Ascomycota</taxon>
        <taxon>Pezizomycotina</taxon>
        <taxon>Dothideomycetes</taxon>
        <taxon>Pleosporomycetidae</taxon>
        <taxon>Pleosporales</taxon>
        <taxon>Delitschiaceae</taxon>
        <taxon>Delitschia</taxon>
    </lineage>
</organism>
<protein>
    <submittedName>
        <fullName evidence="4">NAD(P)-binding protein</fullName>
    </submittedName>
</protein>
<dbReference type="Proteomes" id="UP000799536">
    <property type="component" value="Unassembled WGS sequence"/>
</dbReference>
<accession>A0A9P4JUG6</accession>
<dbReference type="GO" id="GO:0050664">
    <property type="term" value="F:oxidoreductase activity, acting on NAD(P)H, oxygen as acceptor"/>
    <property type="evidence" value="ECO:0007669"/>
    <property type="project" value="TreeGrafter"/>
</dbReference>
<dbReference type="PANTHER" id="PTHR43008:SF4">
    <property type="entry name" value="CHAIN DEHYDROGENASE, PUTATIVE (AFU_ORTHOLOGUE AFUA_4G08710)-RELATED"/>
    <property type="match status" value="1"/>
</dbReference>
<evidence type="ECO:0000256" key="1">
    <source>
        <dbReference type="ARBA" id="ARBA00006484"/>
    </source>
</evidence>
<dbReference type="InterPro" id="IPR020904">
    <property type="entry name" value="Sc_DH/Rdtase_CS"/>
</dbReference>
<dbReference type="InterPro" id="IPR002347">
    <property type="entry name" value="SDR_fam"/>
</dbReference>
<dbReference type="EMBL" id="ML993899">
    <property type="protein sequence ID" value="KAF2203577.1"/>
    <property type="molecule type" value="Genomic_DNA"/>
</dbReference>
<dbReference type="OrthoDB" id="47007at2759"/>
<dbReference type="PROSITE" id="PS00061">
    <property type="entry name" value="ADH_SHORT"/>
    <property type="match status" value="1"/>
</dbReference>
<dbReference type="PRINTS" id="PR00080">
    <property type="entry name" value="SDRFAMILY"/>
</dbReference>
<proteinExistence type="inferred from homology"/>
<comment type="similarity">
    <text evidence="1">Belongs to the short-chain dehydrogenases/reductases (SDR) family.</text>
</comment>
<name>A0A9P4JUG6_9PLEO</name>
<dbReference type="Pfam" id="PF13561">
    <property type="entry name" value="adh_short_C2"/>
    <property type="match status" value="1"/>
</dbReference>
<keyword evidence="3" id="KW-0560">Oxidoreductase</keyword>
<evidence type="ECO:0000313" key="5">
    <source>
        <dbReference type="Proteomes" id="UP000799536"/>
    </source>
</evidence>
<evidence type="ECO:0000256" key="2">
    <source>
        <dbReference type="ARBA" id="ARBA00022857"/>
    </source>
</evidence>
<dbReference type="PANTHER" id="PTHR43008">
    <property type="entry name" value="BENZIL REDUCTASE"/>
    <property type="match status" value="1"/>
</dbReference>
<gene>
    <name evidence="4" type="ORF">GQ43DRAFT_411316</name>
</gene>